<protein>
    <recommendedName>
        <fullName evidence="5">Band 7 domain-containing protein</fullName>
    </recommendedName>
</protein>
<dbReference type="InterPro" id="IPR001107">
    <property type="entry name" value="Band_7"/>
</dbReference>
<dbReference type="Proteomes" id="UP000179184">
    <property type="component" value="Unassembled WGS sequence"/>
</dbReference>
<dbReference type="Pfam" id="PF01145">
    <property type="entry name" value="Band_7"/>
    <property type="match status" value="1"/>
</dbReference>
<dbReference type="GO" id="GO:0002020">
    <property type="term" value="F:protease binding"/>
    <property type="evidence" value="ECO:0007669"/>
    <property type="project" value="TreeGrafter"/>
</dbReference>
<keyword evidence="4" id="KW-0175">Coiled coil</keyword>
<evidence type="ECO:0000259" key="5">
    <source>
        <dbReference type="SMART" id="SM00244"/>
    </source>
</evidence>
<evidence type="ECO:0000256" key="4">
    <source>
        <dbReference type="SAM" id="Coils"/>
    </source>
</evidence>
<dbReference type="Gene3D" id="3.30.479.30">
    <property type="entry name" value="Band 7 domain"/>
    <property type="match status" value="1"/>
</dbReference>
<comment type="caution">
    <text evidence="6">The sequence shown here is derived from an EMBL/GenBank/DDBJ whole genome shotgun (WGS) entry which is preliminary data.</text>
</comment>
<dbReference type="GO" id="GO:0072659">
    <property type="term" value="P:protein localization to plasma membrane"/>
    <property type="evidence" value="ECO:0007669"/>
    <property type="project" value="TreeGrafter"/>
</dbReference>
<accession>A0A1F5BGC2</accession>
<dbReference type="SMART" id="SM00244">
    <property type="entry name" value="PHB"/>
    <property type="match status" value="1"/>
</dbReference>
<dbReference type="InterPro" id="IPR027705">
    <property type="entry name" value="Flotillin_fam"/>
</dbReference>
<name>A0A1F5BGC2_9BACT</name>
<dbReference type="Pfam" id="PF15975">
    <property type="entry name" value="Flot"/>
    <property type="match status" value="1"/>
</dbReference>
<feature type="domain" description="Band 7" evidence="5">
    <location>
        <begin position="31"/>
        <end position="213"/>
    </location>
</feature>
<gene>
    <name evidence="6" type="ORF">A2W60_02685</name>
</gene>
<keyword evidence="3" id="KW-0472">Membrane</keyword>
<evidence type="ECO:0000313" key="6">
    <source>
        <dbReference type="EMBL" id="OGD29654.1"/>
    </source>
</evidence>
<evidence type="ECO:0000256" key="2">
    <source>
        <dbReference type="ARBA" id="ARBA00007161"/>
    </source>
</evidence>
<comment type="subcellular location">
    <subcellularLocation>
        <location evidence="1">Membrane</location>
    </subcellularLocation>
</comment>
<comment type="similarity">
    <text evidence="2">Belongs to the band 7/mec-2 family. Flotillin subfamily.</text>
</comment>
<evidence type="ECO:0000256" key="3">
    <source>
        <dbReference type="ARBA" id="ARBA00023136"/>
    </source>
</evidence>
<proteinExistence type="inferred from homology"/>
<dbReference type="PANTHER" id="PTHR13806">
    <property type="entry name" value="FLOTILLIN-RELATED"/>
    <property type="match status" value="1"/>
</dbReference>
<reference evidence="6 7" key="1">
    <citation type="journal article" date="2016" name="Nat. Commun.">
        <title>Thousands of microbial genomes shed light on interconnected biogeochemical processes in an aquifer system.</title>
        <authorList>
            <person name="Anantharaman K."/>
            <person name="Brown C.T."/>
            <person name="Hug L.A."/>
            <person name="Sharon I."/>
            <person name="Castelle C.J."/>
            <person name="Probst A.J."/>
            <person name="Thomas B.C."/>
            <person name="Singh A."/>
            <person name="Wilkins M.J."/>
            <person name="Karaoz U."/>
            <person name="Brodie E.L."/>
            <person name="Williams K.H."/>
            <person name="Hubbard S.S."/>
            <person name="Banfield J.F."/>
        </authorList>
    </citation>
    <scope>NUCLEOTIDE SEQUENCE [LARGE SCALE GENOMIC DNA]</scope>
</reference>
<dbReference type="CDD" id="cd03399">
    <property type="entry name" value="SPFH_flotillin"/>
    <property type="match status" value="1"/>
</dbReference>
<dbReference type="PANTHER" id="PTHR13806:SF46">
    <property type="entry name" value="FLOTILLIN-1-RELATED"/>
    <property type="match status" value="1"/>
</dbReference>
<feature type="coiled-coil region" evidence="4">
    <location>
        <begin position="303"/>
        <end position="360"/>
    </location>
</feature>
<dbReference type="AlphaFoldDB" id="A0A1F5BGC2"/>
<dbReference type="GO" id="GO:0005886">
    <property type="term" value="C:plasma membrane"/>
    <property type="evidence" value="ECO:0007669"/>
    <property type="project" value="TreeGrafter"/>
</dbReference>
<evidence type="ECO:0000313" key="7">
    <source>
        <dbReference type="Proteomes" id="UP000179184"/>
    </source>
</evidence>
<dbReference type="InterPro" id="IPR031905">
    <property type="entry name" value="Flotillin_C"/>
</dbReference>
<dbReference type="InterPro" id="IPR036013">
    <property type="entry name" value="Band_7/SPFH_dom_sf"/>
</dbReference>
<sequence length="518" mass="55456">MMEIVGGLFVPIAIAALVIISLTVIAKFVKNNYLRIPPSRVAVISGRRHKRMAHDTDGEHEVAVGYRIVKGGAAFVLPLLERVDYLDLTEITIPQLEVKDAITKHGAPLTVKAVANIKIGSEETLLSNAVERLLGKTTDEIKKMAYETLEGHLRSMLGTLTIEEVNSDRALFSQKMITESQTDLAKLGLKIDVLTVKELSDTQGYLEALGKKRTSEVKRDAAVGSAQAEREATINATTAKKEAEVVRQGNIAQEAEADKERKVKIAQYEAETNAEQAKAAQAGPLATAEARKMVVERETEVELAKTRKMTEVAEAEAERKEKELLATEVKPAEAKKLAAIAEAEGKAKAVEIEAEASKAKKTLEGEGDAAAIRAKMLAEADGIKAKLEAEAVGVLKKAEAYKQLNESGKLLQILEALQVLVPNSIEKLAPVMEAIARPMSNIDKVVMIDTGGNGNNGSSSSLQRYMSTAPGAILAIMEQAKAAGFDLSGLLAKAGVKIADETATSGDKIIEVSKSDSA</sequence>
<organism evidence="6 7">
    <name type="scientific">Candidatus Azambacteria bacterium RIFCSPHIGHO2_02_46_12</name>
    <dbReference type="NCBI Taxonomy" id="1797295"/>
    <lineage>
        <taxon>Bacteria</taxon>
        <taxon>Candidatus Azamiibacteriota</taxon>
    </lineage>
</organism>
<dbReference type="SUPFAM" id="SSF117892">
    <property type="entry name" value="Band 7/SPFH domain"/>
    <property type="match status" value="1"/>
</dbReference>
<evidence type="ECO:0000256" key="1">
    <source>
        <dbReference type="ARBA" id="ARBA00004370"/>
    </source>
</evidence>
<dbReference type="EMBL" id="MEYN01000044">
    <property type="protein sequence ID" value="OGD29654.1"/>
    <property type="molecule type" value="Genomic_DNA"/>
</dbReference>